<dbReference type="GeneID" id="63926262"/>
<accession>A0A482JBY3</accession>
<evidence type="ECO:0000313" key="2">
    <source>
        <dbReference type="Proteomes" id="UP000294943"/>
    </source>
</evidence>
<dbReference type="EMBL" id="MK494105">
    <property type="protein sequence ID" value="QBP30248.1"/>
    <property type="molecule type" value="Genomic_DNA"/>
</dbReference>
<name>A0A482JBY3_9CAUD</name>
<reference evidence="1 2" key="1">
    <citation type="submission" date="2019-02" db="EMBL/GenBank/DDBJ databases">
        <authorList>
            <person name="Snodgrass R."/>
            <person name="Smith E."/>
            <person name="Crawford I."/>
            <person name="Engstrom J."/>
            <person name="Gendron A."/>
            <person name="Guevara E."/>
            <person name="Kramer K."/>
            <person name="Steinberg Z."/>
            <person name="Walls L."/>
            <person name="Wright R."/>
            <person name="Smith-Flores H.F."/>
            <person name="Ettinger A.-S.H."/>
            <person name="Haydock J."/>
            <person name="Anders K.R."/>
            <person name="Garlena R.A."/>
            <person name="Russell D.A."/>
            <person name="Pope W.H."/>
            <person name="Jacobs-Sera D."/>
            <person name="Hendrix R.W."/>
            <person name="Hatfull G.F."/>
        </authorList>
    </citation>
    <scope>NUCLEOTIDE SEQUENCE [LARGE SCALE GENOMIC DNA]</scope>
</reference>
<evidence type="ECO:0000313" key="1">
    <source>
        <dbReference type="EMBL" id="QBP30248.1"/>
    </source>
</evidence>
<keyword evidence="2" id="KW-1185">Reference proteome</keyword>
<organism evidence="1 2">
    <name type="scientific">Mycobacterium phage Pinnie</name>
    <dbReference type="NCBI Taxonomy" id="2517965"/>
    <lineage>
        <taxon>Viruses</taxon>
        <taxon>Duplodnaviria</taxon>
        <taxon>Heunggongvirae</taxon>
        <taxon>Uroviricota</taxon>
        <taxon>Caudoviricetes</taxon>
        <taxon>Gclasvirinae</taxon>
        <taxon>Pinnievirus</taxon>
        <taxon>Pinnievirus pinnie</taxon>
    </lineage>
</organism>
<dbReference type="RefSeq" id="YP_010051769.1">
    <property type="nucleotide sequence ID" value="NC_054447.1"/>
</dbReference>
<protein>
    <submittedName>
        <fullName evidence="1">Uncharacterized protein</fullName>
    </submittedName>
</protein>
<proteinExistence type="predicted"/>
<sequence length="142" mass="15706">MTGIRALFGDALIAVGEKVRGGLPNVHAEYDWDYQRHTLAGWTAPAPLQRYTTHASIQPDVVRSALDDLPDSKLLRIAATIITGWKPILLSSAAAALTDLDLFIAALRDRADQFEAVERDANEPWLNTDHLIDHLTPRDRGN</sequence>
<gene>
    <name evidence="1" type="primary">34</name>
    <name evidence="1" type="ORF">SEA_PINNIE_34</name>
</gene>
<dbReference type="Proteomes" id="UP000294943">
    <property type="component" value="Segment"/>
</dbReference>
<dbReference type="KEGG" id="vg:63926262"/>